<dbReference type="STRING" id="658429.L8G791"/>
<keyword evidence="3 7" id="KW-0442">Lipid degradation</keyword>
<evidence type="ECO:0000256" key="4">
    <source>
        <dbReference type="ARBA" id="ARBA00023098"/>
    </source>
</evidence>
<dbReference type="GO" id="GO:0016042">
    <property type="term" value="P:lipid catabolic process"/>
    <property type="evidence" value="ECO:0007669"/>
    <property type="project" value="UniProtKB-UniRule"/>
</dbReference>
<evidence type="ECO:0000313" key="9">
    <source>
        <dbReference type="EMBL" id="ELR07876.1"/>
    </source>
</evidence>
<feature type="domain" description="PNPLA" evidence="8">
    <location>
        <begin position="98"/>
        <end position="297"/>
    </location>
</feature>
<dbReference type="SUPFAM" id="SSF48403">
    <property type="entry name" value="Ankyrin repeat"/>
    <property type="match status" value="1"/>
</dbReference>
<evidence type="ECO:0000256" key="5">
    <source>
        <dbReference type="ARBA" id="ARBA00023422"/>
    </source>
</evidence>
<dbReference type="SUPFAM" id="SSF52151">
    <property type="entry name" value="FabD/lysophospholipase-like"/>
    <property type="match status" value="1"/>
</dbReference>
<evidence type="ECO:0000256" key="3">
    <source>
        <dbReference type="ARBA" id="ARBA00022963"/>
    </source>
</evidence>
<dbReference type="InterPro" id="IPR002641">
    <property type="entry name" value="PNPLA_dom"/>
</dbReference>
<evidence type="ECO:0000256" key="6">
    <source>
        <dbReference type="PROSITE-ProRule" id="PRU00023"/>
    </source>
</evidence>
<dbReference type="PANTHER" id="PTHR24185">
    <property type="entry name" value="CALCIUM-INDEPENDENT PHOSPHOLIPASE A2-GAMMA"/>
    <property type="match status" value="1"/>
</dbReference>
<dbReference type="InterPro" id="IPR016035">
    <property type="entry name" value="Acyl_Trfase/lysoPLipase"/>
</dbReference>
<sequence length="705" mass="78335">MIETCWLSYRAYKIRSDVIVCAIFERSCIPVIRAYAALPPVTRKCRREYIRKKFRSAYESPLGLGLIIRRNISKSTAIVILRKAYDVGMDSKRPLRILCLDGGGVRGISSLYILKELMGQARRERETGPEEIKSLRPCDFFDLICGTSTGGMIALMLGRMKMNVGDAITFYEQMSKEIFTSKSENPEAAFDHRILVKSIKDVITCPSVRLDAESILKDEDEHNTKTFVVSTSLQGTGATAVRMRTYGTKTSDPFEAKIWEAARATSAAPTIFEPITIDRIKYGDGGTGWNNPAEEAVNEANRIWPNRPIGCLVSIGTGLEDPAQLRDKEDKGKDDFARKFIKITAPKSSFKLAVAEYCVKILTSCEKIHQRLDGNPAMYGIDGRYFRLNVPQGMSKIGLEEWDKLDEIKALTHSYMDTGDCLRMKQKIAKTLLDPQCAVKAHERDKNGYTALDRAALKGDVEEIQIQWDQGADLDAIEPRKGYTPLIETIDRNQFDAFKALIAFGANVNKPNRDQHSPLYFCLNWRKDFMFGFTLINEPGIDVNGTDKDDRTPLMLAAMTDSLPFADLILNQGANVNAKDKNGMTAMHFAAMVQSKKVMIRLLKGGADINAQNNSGQTPLRIAVNSPATQSLDWLLKNGANVDIADKNNQTPLQAAKAMNKGVCVRQLEEYANLAPMGGSAENVQAALAGLRIEDAPDGTDEEYC</sequence>
<accession>L8G791</accession>
<dbReference type="AlphaFoldDB" id="L8G791"/>
<dbReference type="Pfam" id="PF01734">
    <property type="entry name" value="Patatin"/>
    <property type="match status" value="1"/>
</dbReference>
<dbReference type="GO" id="GO:0016020">
    <property type="term" value="C:membrane"/>
    <property type="evidence" value="ECO:0007669"/>
    <property type="project" value="TreeGrafter"/>
</dbReference>
<dbReference type="PANTHER" id="PTHR24185:SF1">
    <property type="entry name" value="CALCIUM-INDEPENDENT PHOSPHOLIPASE A2-GAMMA"/>
    <property type="match status" value="1"/>
</dbReference>
<evidence type="ECO:0000256" key="1">
    <source>
        <dbReference type="ARBA" id="ARBA00013278"/>
    </source>
</evidence>
<dbReference type="Gene3D" id="1.25.40.20">
    <property type="entry name" value="Ankyrin repeat-containing domain"/>
    <property type="match status" value="2"/>
</dbReference>
<feature type="repeat" description="ANK" evidence="6">
    <location>
        <begin position="582"/>
        <end position="614"/>
    </location>
</feature>
<feature type="short sequence motif" description="DGA/G" evidence="7">
    <location>
        <begin position="284"/>
        <end position="286"/>
    </location>
</feature>
<dbReference type="SMART" id="SM00248">
    <property type="entry name" value="ANK"/>
    <property type="match status" value="5"/>
</dbReference>
<evidence type="ECO:0000313" key="10">
    <source>
        <dbReference type="Proteomes" id="UP000011064"/>
    </source>
</evidence>
<keyword evidence="4 7" id="KW-0443">Lipid metabolism</keyword>
<dbReference type="HOGENOM" id="CLU_021754_0_0_1"/>
<comment type="catalytic activity">
    <reaction evidence="5">
        <text>a 1,2-diacyl-sn-glycero-3-phosphocholine + H2O = a 1-acyl-sn-glycero-3-phosphocholine + a fatty acid + H(+)</text>
        <dbReference type="Rhea" id="RHEA:15801"/>
        <dbReference type="ChEBI" id="CHEBI:15377"/>
        <dbReference type="ChEBI" id="CHEBI:15378"/>
        <dbReference type="ChEBI" id="CHEBI:28868"/>
        <dbReference type="ChEBI" id="CHEBI:57643"/>
        <dbReference type="ChEBI" id="CHEBI:58168"/>
        <dbReference type="EC" id="3.1.1.4"/>
    </reaction>
    <physiologicalReaction direction="left-to-right" evidence="5">
        <dbReference type="Rhea" id="RHEA:15802"/>
    </physiologicalReaction>
</comment>
<feature type="active site" description="Nucleophile" evidence="7">
    <location>
        <position position="148"/>
    </location>
</feature>
<keyword evidence="6" id="KW-0040">ANK repeat</keyword>
<feature type="short sequence motif" description="GXGXXG" evidence="7">
    <location>
        <begin position="102"/>
        <end position="107"/>
    </location>
</feature>
<dbReference type="PROSITE" id="PS50088">
    <property type="entry name" value="ANK_REPEAT"/>
    <property type="match status" value="5"/>
</dbReference>
<dbReference type="PROSITE" id="PS51635">
    <property type="entry name" value="PNPLA"/>
    <property type="match status" value="1"/>
</dbReference>
<dbReference type="Pfam" id="PF00023">
    <property type="entry name" value="Ank"/>
    <property type="match status" value="1"/>
</dbReference>
<organism evidence="9 10">
    <name type="scientific">Pseudogymnoascus destructans (strain ATCC MYA-4855 / 20631-21)</name>
    <name type="common">Bat white-nose syndrome fungus</name>
    <name type="synonym">Geomyces destructans</name>
    <dbReference type="NCBI Taxonomy" id="658429"/>
    <lineage>
        <taxon>Eukaryota</taxon>
        <taxon>Fungi</taxon>
        <taxon>Dikarya</taxon>
        <taxon>Ascomycota</taxon>
        <taxon>Pezizomycotina</taxon>
        <taxon>Leotiomycetes</taxon>
        <taxon>Thelebolales</taxon>
        <taxon>Thelebolaceae</taxon>
        <taxon>Pseudogymnoascus</taxon>
    </lineage>
</organism>
<reference evidence="10" key="1">
    <citation type="submission" date="2010-09" db="EMBL/GenBank/DDBJ databases">
        <title>The genome sequence of Geomyces destructans 20631-21.</title>
        <authorList>
            <consortium name="The Broad Institute Genome Sequencing Platform"/>
            <person name="Cuomo C.A."/>
            <person name="Blehert D.S."/>
            <person name="Lorch J.M."/>
            <person name="Young S.K."/>
            <person name="Zeng Q."/>
            <person name="Gargeya S."/>
            <person name="Fitzgerald M."/>
            <person name="Haas B."/>
            <person name="Abouelleil A."/>
            <person name="Alvarado L."/>
            <person name="Arachchi H.M."/>
            <person name="Berlin A."/>
            <person name="Brown A."/>
            <person name="Chapman S.B."/>
            <person name="Chen Z."/>
            <person name="Dunbar C."/>
            <person name="Freedman E."/>
            <person name="Gearin G."/>
            <person name="Gellesch M."/>
            <person name="Goldberg J."/>
            <person name="Griggs A."/>
            <person name="Gujja S."/>
            <person name="Heiman D."/>
            <person name="Howarth C."/>
            <person name="Larson L."/>
            <person name="Lui A."/>
            <person name="MacDonald P.J.P."/>
            <person name="Montmayeur A."/>
            <person name="Murphy C."/>
            <person name="Neiman D."/>
            <person name="Pearson M."/>
            <person name="Priest M."/>
            <person name="Roberts A."/>
            <person name="Saif S."/>
            <person name="Shea T."/>
            <person name="Shenoy N."/>
            <person name="Sisk P."/>
            <person name="Stolte C."/>
            <person name="Sykes S."/>
            <person name="Wortman J."/>
            <person name="Nusbaum C."/>
            <person name="Birren B."/>
        </authorList>
    </citation>
    <scope>NUCLEOTIDE SEQUENCE [LARGE SCALE GENOMIC DNA]</scope>
    <source>
        <strain evidence="10">ATCC MYA-4855 / 20631-21</strain>
    </source>
</reference>
<dbReference type="OrthoDB" id="1658288at2759"/>
<dbReference type="EC" id="3.1.1.4" evidence="1"/>
<dbReference type="Pfam" id="PF12796">
    <property type="entry name" value="Ank_2"/>
    <property type="match status" value="2"/>
</dbReference>
<proteinExistence type="predicted"/>
<dbReference type="GO" id="GO:0047499">
    <property type="term" value="F:calcium-independent phospholipase A2 activity"/>
    <property type="evidence" value="ECO:0007669"/>
    <property type="project" value="TreeGrafter"/>
</dbReference>
<dbReference type="PROSITE" id="PS50297">
    <property type="entry name" value="ANK_REP_REGION"/>
    <property type="match status" value="3"/>
</dbReference>
<feature type="repeat" description="ANK" evidence="6">
    <location>
        <begin position="447"/>
        <end position="479"/>
    </location>
</feature>
<evidence type="ECO:0000259" key="8">
    <source>
        <dbReference type="PROSITE" id="PS51635"/>
    </source>
</evidence>
<dbReference type="EMBL" id="GL573208">
    <property type="protein sequence ID" value="ELR07876.1"/>
    <property type="molecule type" value="Genomic_DNA"/>
</dbReference>
<feature type="repeat" description="ANK" evidence="6">
    <location>
        <begin position="615"/>
        <end position="647"/>
    </location>
</feature>
<feature type="short sequence motif" description="GXSXG" evidence="7">
    <location>
        <begin position="146"/>
        <end position="150"/>
    </location>
</feature>
<feature type="repeat" description="ANK" evidence="6">
    <location>
        <begin position="549"/>
        <end position="581"/>
    </location>
</feature>
<dbReference type="InterPro" id="IPR002110">
    <property type="entry name" value="Ankyrin_rpt"/>
</dbReference>
<dbReference type="Gene3D" id="3.40.1090.10">
    <property type="entry name" value="Cytosolic phospholipase A2 catalytic domain"/>
    <property type="match status" value="1"/>
</dbReference>
<feature type="active site" description="Proton acceptor" evidence="7">
    <location>
        <position position="284"/>
    </location>
</feature>
<keyword evidence="10" id="KW-1185">Reference proteome</keyword>
<dbReference type="VEuPathDB" id="FungiDB:GMDG_02758"/>
<gene>
    <name evidence="9" type="ORF">GMDG_02758</name>
</gene>
<dbReference type="GO" id="GO:0019369">
    <property type="term" value="P:arachidonate metabolic process"/>
    <property type="evidence" value="ECO:0007669"/>
    <property type="project" value="TreeGrafter"/>
</dbReference>
<protein>
    <recommendedName>
        <fullName evidence="1">phospholipase A2</fullName>
        <ecNumber evidence="1">3.1.1.4</ecNumber>
    </recommendedName>
</protein>
<dbReference type="Proteomes" id="UP000011064">
    <property type="component" value="Unassembled WGS sequence"/>
</dbReference>
<evidence type="ECO:0000256" key="2">
    <source>
        <dbReference type="ARBA" id="ARBA00022801"/>
    </source>
</evidence>
<name>L8G791_PSED2</name>
<dbReference type="GO" id="GO:0046486">
    <property type="term" value="P:glycerolipid metabolic process"/>
    <property type="evidence" value="ECO:0007669"/>
    <property type="project" value="UniProtKB-ARBA"/>
</dbReference>
<feature type="repeat" description="ANK" evidence="6">
    <location>
        <begin position="481"/>
        <end position="513"/>
    </location>
</feature>
<dbReference type="InParanoid" id="L8G791"/>
<keyword evidence="2 7" id="KW-0378">Hydrolase</keyword>
<dbReference type="CDD" id="cd07216">
    <property type="entry name" value="Pat17_PNPLA8_PNPLA9_like3"/>
    <property type="match status" value="1"/>
</dbReference>
<dbReference type="InterPro" id="IPR036770">
    <property type="entry name" value="Ankyrin_rpt-contain_sf"/>
</dbReference>
<evidence type="ECO:0000256" key="7">
    <source>
        <dbReference type="PROSITE-ProRule" id="PRU01161"/>
    </source>
</evidence>